<comment type="caution">
    <text evidence="5">The sequence shown here is derived from an EMBL/GenBank/DDBJ whole genome shotgun (WGS) entry which is preliminary data.</text>
</comment>
<keyword evidence="2" id="KW-0677">Repeat</keyword>
<dbReference type="SMART" id="SM00320">
    <property type="entry name" value="WD40"/>
    <property type="match status" value="11"/>
</dbReference>
<dbReference type="InterPro" id="IPR056884">
    <property type="entry name" value="NPHP3-like_N"/>
</dbReference>
<dbReference type="CDD" id="cd00200">
    <property type="entry name" value="WD40"/>
    <property type="match status" value="1"/>
</dbReference>
<feature type="repeat" description="WD" evidence="3">
    <location>
        <begin position="871"/>
        <end position="891"/>
    </location>
</feature>
<dbReference type="SUPFAM" id="SSF50969">
    <property type="entry name" value="YVTN repeat-like/Quinoprotein amine dehydrogenase"/>
    <property type="match status" value="1"/>
</dbReference>
<feature type="repeat" description="WD" evidence="3">
    <location>
        <begin position="719"/>
        <end position="751"/>
    </location>
</feature>
<gene>
    <name evidence="5" type="ORF">SEMRO_77_G042170.2</name>
</gene>
<dbReference type="PANTHER" id="PTHR19848">
    <property type="entry name" value="WD40 REPEAT PROTEIN"/>
    <property type="match status" value="1"/>
</dbReference>
<proteinExistence type="predicted"/>
<feature type="repeat" description="WD" evidence="3">
    <location>
        <begin position="677"/>
        <end position="718"/>
    </location>
</feature>
<dbReference type="PROSITE" id="PS50294">
    <property type="entry name" value="WD_REPEATS_REGION"/>
    <property type="match status" value="6"/>
</dbReference>
<evidence type="ECO:0000256" key="2">
    <source>
        <dbReference type="ARBA" id="ARBA00022737"/>
    </source>
</evidence>
<evidence type="ECO:0000313" key="6">
    <source>
        <dbReference type="Proteomes" id="UP001153069"/>
    </source>
</evidence>
<dbReference type="SUPFAM" id="SSF52540">
    <property type="entry name" value="P-loop containing nucleoside triphosphate hydrolases"/>
    <property type="match status" value="1"/>
</dbReference>
<evidence type="ECO:0000256" key="3">
    <source>
        <dbReference type="PROSITE-ProRule" id="PRU00221"/>
    </source>
</evidence>
<dbReference type="InterPro" id="IPR011044">
    <property type="entry name" value="Quino_amine_DH_bsu"/>
</dbReference>
<organism evidence="5 6">
    <name type="scientific">Seminavis robusta</name>
    <dbReference type="NCBI Taxonomy" id="568900"/>
    <lineage>
        <taxon>Eukaryota</taxon>
        <taxon>Sar</taxon>
        <taxon>Stramenopiles</taxon>
        <taxon>Ochrophyta</taxon>
        <taxon>Bacillariophyta</taxon>
        <taxon>Bacillariophyceae</taxon>
        <taxon>Bacillariophycidae</taxon>
        <taxon>Naviculales</taxon>
        <taxon>Naviculaceae</taxon>
        <taxon>Seminavis</taxon>
    </lineage>
</organism>
<dbReference type="InterPro" id="IPR015943">
    <property type="entry name" value="WD40/YVTN_repeat-like_dom_sf"/>
</dbReference>
<dbReference type="PROSITE" id="PS00678">
    <property type="entry name" value="WD_REPEATS_1"/>
    <property type="match status" value="3"/>
</dbReference>
<feature type="repeat" description="WD" evidence="3">
    <location>
        <begin position="943"/>
        <end position="984"/>
    </location>
</feature>
<feature type="repeat" description="WD" evidence="3">
    <location>
        <begin position="552"/>
        <end position="594"/>
    </location>
</feature>
<name>A0A9N8DDV9_9STRA</name>
<dbReference type="Proteomes" id="UP001153069">
    <property type="component" value="Unassembled WGS sequence"/>
</dbReference>
<feature type="repeat" description="WD" evidence="3">
    <location>
        <begin position="595"/>
        <end position="627"/>
    </location>
</feature>
<dbReference type="PANTHER" id="PTHR19848:SF8">
    <property type="entry name" value="F-BOX AND WD REPEAT DOMAIN CONTAINING 7"/>
    <property type="match status" value="1"/>
</dbReference>
<keyword evidence="6" id="KW-1185">Reference proteome</keyword>
<dbReference type="InterPro" id="IPR020472">
    <property type="entry name" value="WD40_PAC1"/>
</dbReference>
<sequence>MARFQPGTREWAMRAFDDWIQQKTETNESSSRIFVLMAQAGIGKTGIVCRLARERSQHILAQHFCRHDDNRKRNPKHMLLSIAYQIACQIPQYRRSLEEVVVTQQLTRANILKDYNIVGIFEEFLQIPLSSIAEPASPEQYRQFVILIDALDECEQSGKNEILLCIQRHFWKLPPWIRIYLTTRPEIPIVDKLKKFSPSFIEPSQQENRDDLAIFFRNLLRRLGGVVEEDTTEAAVEMLIEKTGGLFIYAAHLAKMIASVSSSGKSLTWSQLEAFPTGLEEYYETQLERIIVDDNSYSTEWRIAQLAVVAPEPLHVEVLQAILGSSRKDRISALKTLSAFFAIDENRKVHAYHKSFKDWLTSPEREDSDFYIDTQQVEELFATRCLDILKTNGILRGMDTTSDVPSKPYPDEVAHYALRYVVHHLCACRRHEKARHVILDVGWLMARAQAGDSRGIETDCSLLEHIDPAARLVGRAIGLSMNALRRDPRQLPGQLVGRLLSSTVATEECQNETQMKLSRFIQALKQFDHGFDWWCPVTPTWEQAEQPCIRLLEGHKREVLCLAWSRDGSGRIASGSNDETVRIWHSATGECELVLEGHSGRVNCVAWSSDSTLVISGGNDTHLRVWDSVVGTCELVAGQSDYAVLCLDTGNDSRICFGKGKNISIYNMDTGEIDGALEGHTRTVLSLSRLLDSAKLVSGSEDGAIAVWNVDDMTMMRSFVGHDGAVTSVQWHSAGTVVSAALDRLVRVWDVISPSSSPKQQPTQEYLHCSDDFAYCSRSHVSAFPGSECVALGSRSGKYSTEVVLWNVRSGRVEKKLEKHLGTSNPLALSPGGRVVSGLEDGSIRVIEPTAEDNNLCGMSFLSRYFGCRVWSPDGNTLASGGDNNIIGVWDPTNGDCFCMLAGHLGMQRALEFSSDSKLLASASVDQTVRIWDIEKYQCRFVLAGHTGKVRRLSWSRDDTKLASGSSDRTIRIWCASTGSCLQILSNPLNREIDFISWSRSERIVGGTDGRSTFVWNATNANMEHSLGLDLHRDAITRSLTCSHDGDRIAAGSLIAHVIRIWSIPESSCERVLATRDEEAREMDRWADFEDGSSEDRNTKMEAARNKRVRGLLWSSDDSLLLSMCQEFIAIWDVRSGVCTQTLSSSGGIPPAFSPYEASFLIRDLSEMADPVGIACKDVLVFGDKACALIGYSNTIKFFQLVRRHDGSGRS</sequence>
<dbReference type="EMBL" id="CAICTM010000076">
    <property type="protein sequence ID" value="CAB9500181.1"/>
    <property type="molecule type" value="Genomic_DNA"/>
</dbReference>
<dbReference type="OrthoDB" id="202197at2759"/>
<dbReference type="SUPFAM" id="SSF50978">
    <property type="entry name" value="WD40 repeat-like"/>
    <property type="match status" value="1"/>
</dbReference>
<feature type="repeat" description="WD" evidence="3">
    <location>
        <begin position="901"/>
        <end position="935"/>
    </location>
</feature>
<accession>A0A9N8DDV9</accession>
<feature type="domain" description="Nephrocystin 3-like N-terminal" evidence="4">
    <location>
        <begin position="7"/>
        <end position="184"/>
    </location>
</feature>
<evidence type="ECO:0000259" key="4">
    <source>
        <dbReference type="Pfam" id="PF24883"/>
    </source>
</evidence>
<dbReference type="Pfam" id="PF24883">
    <property type="entry name" value="NPHP3_N"/>
    <property type="match status" value="1"/>
</dbReference>
<reference evidence="5" key="1">
    <citation type="submission" date="2020-06" db="EMBL/GenBank/DDBJ databases">
        <authorList>
            <consortium name="Plant Systems Biology data submission"/>
        </authorList>
    </citation>
    <scope>NUCLEOTIDE SEQUENCE</scope>
    <source>
        <strain evidence="5">D6</strain>
    </source>
</reference>
<keyword evidence="1 3" id="KW-0853">WD repeat</keyword>
<protein>
    <recommendedName>
        <fullName evidence="4">Nephrocystin 3-like N-terminal domain-containing protein</fullName>
    </recommendedName>
</protein>
<dbReference type="Gene3D" id="2.130.10.10">
    <property type="entry name" value="YVTN repeat-like/Quinoprotein amine dehydrogenase"/>
    <property type="match status" value="4"/>
</dbReference>
<dbReference type="Pfam" id="PF00400">
    <property type="entry name" value="WD40"/>
    <property type="match status" value="7"/>
</dbReference>
<dbReference type="InterPro" id="IPR019775">
    <property type="entry name" value="WD40_repeat_CS"/>
</dbReference>
<dbReference type="PRINTS" id="PR00320">
    <property type="entry name" value="GPROTEINBRPT"/>
</dbReference>
<evidence type="ECO:0000313" key="5">
    <source>
        <dbReference type="EMBL" id="CAB9500181.1"/>
    </source>
</evidence>
<evidence type="ECO:0000256" key="1">
    <source>
        <dbReference type="ARBA" id="ARBA00022574"/>
    </source>
</evidence>
<dbReference type="InterPro" id="IPR036322">
    <property type="entry name" value="WD40_repeat_dom_sf"/>
</dbReference>
<dbReference type="InterPro" id="IPR027417">
    <property type="entry name" value="P-loop_NTPase"/>
</dbReference>
<dbReference type="Gene3D" id="3.40.50.300">
    <property type="entry name" value="P-loop containing nucleotide triphosphate hydrolases"/>
    <property type="match status" value="1"/>
</dbReference>
<dbReference type="PROSITE" id="PS50082">
    <property type="entry name" value="WD_REPEATS_2"/>
    <property type="match status" value="7"/>
</dbReference>
<dbReference type="InterPro" id="IPR001680">
    <property type="entry name" value="WD40_rpt"/>
</dbReference>
<dbReference type="AlphaFoldDB" id="A0A9N8DDV9"/>